<dbReference type="Gene3D" id="3.40.50.1110">
    <property type="entry name" value="SGNH hydrolase"/>
    <property type="match status" value="1"/>
</dbReference>
<accession>A0AAN8PYL9</accession>
<dbReference type="SUPFAM" id="SSF52266">
    <property type="entry name" value="SGNH hydrolase"/>
    <property type="match status" value="1"/>
</dbReference>
<dbReference type="AlphaFoldDB" id="A0AAN8PYL9"/>
<dbReference type="EMBL" id="JAZGQO010000007">
    <property type="protein sequence ID" value="KAK6181751.1"/>
    <property type="molecule type" value="Genomic_DNA"/>
</dbReference>
<dbReference type="Proteomes" id="UP001347796">
    <property type="component" value="Unassembled WGS sequence"/>
</dbReference>
<gene>
    <name evidence="1" type="ORF">SNE40_009541</name>
</gene>
<comment type="caution">
    <text evidence="1">The sequence shown here is derived from an EMBL/GenBank/DDBJ whole genome shotgun (WGS) entry which is preliminary data.</text>
</comment>
<keyword evidence="2" id="KW-1185">Reference proteome</keyword>
<reference evidence="1 2" key="1">
    <citation type="submission" date="2024-01" db="EMBL/GenBank/DDBJ databases">
        <title>The genome of the rayed Mediterranean limpet Patella caerulea (Linnaeus, 1758).</title>
        <authorList>
            <person name="Anh-Thu Weber A."/>
            <person name="Halstead-Nussloch G."/>
        </authorList>
    </citation>
    <scope>NUCLEOTIDE SEQUENCE [LARGE SCALE GENOMIC DNA]</scope>
    <source>
        <strain evidence="1">AATW-2023a</strain>
        <tissue evidence="1">Whole specimen</tissue>
    </source>
</reference>
<evidence type="ECO:0008006" key="3">
    <source>
        <dbReference type="Google" id="ProtNLM"/>
    </source>
</evidence>
<protein>
    <recommendedName>
        <fullName evidence="3">SGNH hydrolase-type esterase domain-containing protein</fullName>
    </recommendedName>
</protein>
<evidence type="ECO:0000313" key="2">
    <source>
        <dbReference type="Proteomes" id="UP001347796"/>
    </source>
</evidence>
<sequence length="155" mass="18073">MPGACIANVIDYIDYCHFSNTVLNIIFLIGSNDSSNSPYIDYTRSQYNSLIEKCHLKFPNAVIKFVKLLPRKSNKVNSVINRINNILYDVCKQYTNVIFLDHYALFYDFPAHFYKIHLYQSSTHLNATGCRLLSAFIRNNLPKVQHHSGYYSRFF</sequence>
<organism evidence="1 2">
    <name type="scientific">Patella caerulea</name>
    <name type="common">Rayed Mediterranean limpet</name>
    <dbReference type="NCBI Taxonomy" id="87958"/>
    <lineage>
        <taxon>Eukaryota</taxon>
        <taxon>Metazoa</taxon>
        <taxon>Spiralia</taxon>
        <taxon>Lophotrochozoa</taxon>
        <taxon>Mollusca</taxon>
        <taxon>Gastropoda</taxon>
        <taxon>Patellogastropoda</taxon>
        <taxon>Patelloidea</taxon>
        <taxon>Patellidae</taxon>
        <taxon>Patella</taxon>
    </lineage>
</organism>
<dbReference type="InterPro" id="IPR036514">
    <property type="entry name" value="SGNH_hydro_sf"/>
</dbReference>
<proteinExistence type="predicted"/>
<evidence type="ECO:0000313" key="1">
    <source>
        <dbReference type="EMBL" id="KAK6181751.1"/>
    </source>
</evidence>
<name>A0AAN8PYL9_PATCE</name>